<comment type="similarity">
    <text evidence="3">Belongs to the peptidase M24B family.</text>
</comment>
<accession>A0A6N0NY30</accession>
<dbReference type="Proteomes" id="UP000509301">
    <property type="component" value="Chromosome"/>
</dbReference>
<dbReference type="GO" id="GO:0046872">
    <property type="term" value="F:metal ion binding"/>
    <property type="evidence" value="ECO:0007669"/>
    <property type="project" value="UniProtKB-KW"/>
</dbReference>
<name>A0A6N0NY30_9CREN</name>
<dbReference type="InterPro" id="IPR000587">
    <property type="entry name" value="Creatinase_N"/>
</dbReference>
<dbReference type="Pfam" id="PF00557">
    <property type="entry name" value="Peptidase_M24"/>
    <property type="match status" value="1"/>
</dbReference>
<gene>
    <name evidence="6" type="ORF">GWK48_06125</name>
</gene>
<dbReference type="InterPro" id="IPR029149">
    <property type="entry name" value="Creatin/AminoP/Spt16_N"/>
</dbReference>
<dbReference type="InterPro" id="IPR001131">
    <property type="entry name" value="Peptidase_M24B_aminopep-P_CS"/>
</dbReference>
<dbReference type="PROSITE" id="PS00491">
    <property type="entry name" value="PROLINE_PEPTIDASE"/>
    <property type="match status" value="1"/>
</dbReference>
<dbReference type="KEGG" id="mten:GWK48_06125"/>
<evidence type="ECO:0000259" key="5">
    <source>
        <dbReference type="Pfam" id="PF01321"/>
    </source>
</evidence>
<evidence type="ECO:0000313" key="6">
    <source>
        <dbReference type="EMBL" id="QKR00010.1"/>
    </source>
</evidence>
<keyword evidence="7" id="KW-1185">Reference proteome</keyword>
<feature type="domain" description="Peptidase M24" evidence="4">
    <location>
        <begin position="137"/>
        <end position="335"/>
    </location>
</feature>
<dbReference type="Pfam" id="PF01321">
    <property type="entry name" value="Creatinase_N"/>
    <property type="match status" value="1"/>
</dbReference>
<dbReference type="Gene3D" id="3.90.230.10">
    <property type="entry name" value="Creatinase/methionine aminopeptidase superfamily"/>
    <property type="match status" value="1"/>
</dbReference>
<dbReference type="EMBL" id="CP049074">
    <property type="protein sequence ID" value="QKR00010.1"/>
    <property type="molecule type" value="Genomic_DNA"/>
</dbReference>
<proteinExistence type="inferred from homology"/>
<protein>
    <submittedName>
        <fullName evidence="6">Aminopeptidase P family protein</fullName>
    </submittedName>
</protein>
<dbReference type="CDD" id="cd01092">
    <property type="entry name" value="APP-like"/>
    <property type="match status" value="1"/>
</dbReference>
<evidence type="ECO:0000256" key="3">
    <source>
        <dbReference type="RuleBase" id="RU000590"/>
    </source>
</evidence>
<feature type="domain" description="Creatinase N-terminal" evidence="5">
    <location>
        <begin position="6"/>
        <end position="127"/>
    </location>
</feature>
<dbReference type="InterPro" id="IPR050659">
    <property type="entry name" value="Peptidase_M24B"/>
</dbReference>
<keyword evidence="2" id="KW-0378">Hydrolase</keyword>
<keyword evidence="6" id="KW-0031">Aminopeptidase</keyword>
<dbReference type="RefSeq" id="WP_174630568.1">
    <property type="nucleotide sequence ID" value="NZ_CP049074.1"/>
</dbReference>
<reference evidence="6 7" key="1">
    <citation type="submission" date="2020-02" db="EMBL/GenBank/DDBJ databases">
        <title>Comparative genome analysis reveals the metabolism and evolution of the thermophilic archaeal genus Metallosphaera.</title>
        <authorList>
            <person name="Jiang C."/>
        </authorList>
    </citation>
    <scope>NUCLEOTIDE SEQUENCE [LARGE SCALE GENOMIC DNA]</scope>
    <source>
        <strain evidence="6 7">Ric-A</strain>
    </source>
</reference>
<dbReference type="InterPro" id="IPR000994">
    <property type="entry name" value="Pept_M24"/>
</dbReference>
<dbReference type="SUPFAM" id="SSF53092">
    <property type="entry name" value="Creatinase/prolidase N-terminal domain"/>
    <property type="match status" value="1"/>
</dbReference>
<dbReference type="SUPFAM" id="SSF55920">
    <property type="entry name" value="Creatinase/aminopeptidase"/>
    <property type="match status" value="1"/>
</dbReference>
<dbReference type="InterPro" id="IPR036005">
    <property type="entry name" value="Creatinase/aminopeptidase-like"/>
</dbReference>
<dbReference type="AlphaFoldDB" id="A0A6N0NY30"/>
<sequence>MDYNRRIQKVKKMMEGKADYLIVGPSSNMLYLTGFVEEPMERPILLVLGDRDFMLAPRMYMEQLSDLPIELQTYNDGEDPYSYLNLRKGASLVVDDSLWSAFLIEIVNRFLPSNLLRGSVLMKKLRAIKDREEIEIMMEGLGIAEASFHDLINMIKEGETECEVGRKLEMIFAEHGVVPSFSTISTSGPNTSMPHLRCTDRRIRKGDIIIVDFGVKYRGYSTDTTRVLSLGSPSKEVMEIWSIVDEAVNLAEKVQFGLSGREIDNIPRKLIEEKGYGKYFIHRTGHGIGIDVHEDPYISSDNLEVVERGSTFTIEPGIYIPGRFGIRLEDMVIMNEKINRMNSLSRELYVI</sequence>
<evidence type="ECO:0000256" key="1">
    <source>
        <dbReference type="ARBA" id="ARBA00022723"/>
    </source>
</evidence>
<keyword evidence="6" id="KW-0645">Protease</keyword>
<dbReference type="Gene3D" id="3.40.350.10">
    <property type="entry name" value="Creatinase/prolidase N-terminal domain"/>
    <property type="match status" value="1"/>
</dbReference>
<dbReference type="PANTHER" id="PTHR46112">
    <property type="entry name" value="AMINOPEPTIDASE"/>
    <property type="match status" value="1"/>
</dbReference>
<keyword evidence="1 3" id="KW-0479">Metal-binding</keyword>
<dbReference type="GeneID" id="55641509"/>
<organism evidence="6 7">
    <name type="scientific">Metallosphaera tengchongensis</name>
    <dbReference type="NCBI Taxonomy" id="1532350"/>
    <lineage>
        <taxon>Archaea</taxon>
        <taxon>Thermoproteota</taxon>
        <taxon>Thermoprotei</taxon>
        <taxon>Sulfolobales</taxon>
        <taxon>Sulfolobaceae</taxon>
        <taxon>Metallosphaera</taxon>
    </lineage>
</organism>
<dbReference type="OrthoDB" id="1346at2157"/>
<evidence type="ECO:0000259" key="4">
    <source>
        <dbReference type="Pfam" id="PF00557"/>
    </source>
</evidence>
<dbReference type="PANTHER" id="PTHR46112:SF9">
    <property type="entry name" value="XAA-PRO AMINOPEPTIDASE"/>
    <property type="match status" value="1"/>
</dbReference>
<evidence type="ECO:0000256" key="2">
    <source>
        <dbReference type="ARBA" id="ARBA00022801"/>
    </source>
</evidence>
<dbReference type="GO" id="GO:0004177">
    <property type="term" value="F:aminopeptidase activity"/>
    <property type="evidence" value="ECO:0007669"/>
    <property type="project" value="UniProtKB-KW"/>
</dbReference>
<evidence type="ECO:0000313" key="7">
    <source>
        <dbReference type="Proteomes" id="UP000509301"/>
    </source>
</evidence>